<protein>
    <submittedName>
        <fullName evidence="2">Uncharacterized protein</fullName>
    </submittedName>
</protein>
<sequence length="54" mass="6025">MRRHRFDFPDGGPQAAVSVRPKPFRRWAEWGWHPQAGCPDAGSGSGVPARREVP</sequence>
<dbReference type="Proteomes" id="UP000469949">
    <property type="component" value="Unassembled WGS sequence"/>
</dbReference>
<organism evidence="2 3">
    <name type="scientific">Methylorubrum populi</name>
    <dbReference type="NCBI Taxonomy" id="223967"/>
    <lineage>
        <taxon>Bacteria</taxon>
        <taxon>Pseudomonadati</taxon>
        <taxon>Pseudomonadota</taxon>
        <taxon>Alphaproteobacteria</taxon>
        <taxon>Hyphomicrobiales</taxon>
        <taxon>Methylobacteriaceae</taxon>
        <taxon>Methylorubrum</taxon>
    </lineage>
</organism>
<evidence type="ECO:0000256" key="1">
    <source>
        <dbReference type="SAM" id="MobiDB-lite"/>
    </source>
</evidence>
<reference evidence="2 3" key="1">
    <citation type="submission" date="2019-10" db="EMBL/GenBank/DDBJ databases">
        <title>Draft Genome Sequence of the Caffeine Degrading Methylotroph Methylorubrum populi PINKEL.</title>
        <authorList>
            <person name="Dawson S.C."/>
            <person name="Zhang X."/>
            <person name="Wright M.E."/>
            <person name="Sharma G."/>
            <person name="Langner J.T."/>
            <person name="Ditty J.L."/>
            <person name="Subuyuj G.A."/>
        </authorList>
    </citation>
    <scope>NUCLEOTIDE SEQUENCE [LARGE SCALE GENOMIC DNA]</scope>
    <source>
        <strain evidence="2 3">Pinkel</strain>
    </source>
</reference>
<dbReference type="AlphaFoldDB" id="A0A833J3K3"/>
<comment type="caution">
    <text evidence="2">The sequence shown here is derived from an EMBL/GenBank/DDBJ whole genome shotgun (WGS) entry which is preliminary data.</text>
</comment>
<evidence type="ECO:0000313" key="3">
    <source>
        <dbReference type="Proteomes" id="UP000469949"/>
    </source>
</evidence>
<proteinExistence type="predicted"/>
<feature type="region of interest" description="Disordered" evidence="1">
    <location>
        <begin position="32"/>
        <end position="54"/>
    </location>
</feature>
<accession>A0A833J3K3</accession>
<evidence type="ECO:0000313" key="2">
    <source>
        <dbReference type="EMBL" id="KAB7784028.1"/>
    </source>
</evidence>
<dbReference type="EMBL" id="WEKV01000014">
    <property type="protein sequence ID" value="KAB7784028.1"/>
    <property type="molecule type" value="Genomic_DNA"/>
</dbReference>
<name>A0A833J3K3_9HYPH</name>
<gene>
    <name evidence="2" type="ORF">F8B43_3951</name>
</gene>